<accession>A0A0G1YH90</accession>
<dbReference type="Pfam" id="PF17871">
    <property type="entry name" value="AAA_lid_9"/>
    <property type="match status" value="1"/>
</dbReference>
<dbReference type="PANTHER" id="PTHR11638:SF18">
    <property type="entry name" value="HEAT SHOCK PROTEIN 104"/>
    <property type="match status" value="1"/>
</dbReference>
<dbReference type="GO" id="GO:0005524">
    <property type="term" value="F:ATP binding"/>
    <property type="evidence" value="ECO:0007669"/>
    <property type="project" value="UniProtKB-KW"/>
</dbReference>
<dbReference type="Pfam" id="PF00004">
    <property type="entry name" value="AAA"/>
    <property type="match status" value="1"/>
</dbReference>
<evidence type="ECO:0000256" key="4">
    <source>
        <dbReference type="SAM" id="Coils"/>
    </source>
</evidence>
<dbReference type="PATRIC" id="fig|1619044.3.peg.373"/>
<dbReference type="Gene3D" id="4.10.860.10">
    <property type="entry name" value="UVR domain"/>
    <property type="match status" value="1"/>
</dbReference>
<dbReference type="STRING" id="1619044.UY92_C0005G0002"/>
<dbReference type="PANTHER" id="PTHR11638">
    <property type="entry name" value="ATP-DEPENDENT CLP PROTEASE"/>
    <property type="match status" value="1"/>
</dbReference>
<dbReference type="Proteomes" id="UP000033870">
    <property type="component" value="Unassembled WGS sequence"/>
</dbReference>
<dbReference type="InterPro" id="IPR003593">
    <property type="entry name" value="AAA+_ATPase"/>
</dbReference>
<dbReference type="InterPro" id="IPR027417">
    <property type="entry name" value="P-loop_NTPase"/>
</dbReference>
<comment type="caution">
    <text evidence="7">The sequence shown here is derived from an EMBL/GenBank/DDBJ whole genome shotgun (WGS) entry which is preliminary data.</text>
</comment>
<keyword evidence="5" id="KW-0812">Transmembrane</keyword>
<evidence type="ECO:0000259" key="6">
    <source>
        <dbReference type="SMART" id="SM00382"/>
    </source>
</evidence>
<keyword evidence="5" id="KW-0472">Membrane</keyword>
<dbReference type="InterPro" id="IPR041546">
    <property type="entry name" value="ClpA/ClpB_AAA_lid"/>
</dbReference>
<feature type="transmembrane region" description="Helical" evidence="5">
    <location>
        <begin position="6"/>
        <end position="29"/>
    </location>
</feature>
<dbReference type="AlphaFoldDB" id="A0A0G1YH90"/>
<evidence type="ECO:0000256" key="2">
    <source>
        <dbReference type="ARBA" id="ARBA00022741"/>
    </source>
</evidence>
<dbReference type="Gene3D" id="3.40.50.300">
    <property type="entry name" value="P-loop containing nucleotide triphosphate hydrolases"/>
    <property type="match status" value="2"/>
</dbReference>
<dbReference type="InterPro" id="IPR050130">
    <property type="entry name" value="ClpA_ClpB"/>
</dbReference>
<proteinExistence type="predicted"/>
<keyword evidence="3" id="KW-0067">ATP-binding</keyword>
<dbReference type="SUPFAM" id="SSF52540">
    <property type="entry name" value="P-loop containing nucleoside triphosphate hydrolases"/>
    <property type="match status" value="1"/>
</dbReference>
<keyword evidence="5" id="KW-1133">Transmembrane helix</keyword>
<sequence length="397" mass="43779">MDLASASIYEILRFAGAALILGGVTIYLFSRRSGGRPFAVSGGAGTRTLDMYAVDLTRQATEGRIDPVVGREEEITRVTQVLTRRTKNNVVLVGPPGVGKTAIVEGLALKIVTGDVPAVLQNKRVLSLQVAELLAGTKYRGEFEERIKHIVDELKRSNRTIILFIDEIHTVMQTKGAEGSVNFSDILKPALARGDLQLIGATTQKEYEVFIQPDESWDRRFQAVLVDEPTVDEAIKILAGVKKNYETFHKVQFTDRALEAAVRLSQEYIKGRRLPDKAIDVIDEAAAMVNVHEGAAPDHAVALLHGAAQRVSAGLQGALPESVEKLKRELAGLKAEEETPTQEKTLQALRKKIVQKVKEIEEEEKRVKQTEGWPLVDVDHIKEVVADWTGMDKGEVH</sequence>
<protein>
    <submittedName>
        <fullName evidence="7">ATPase AAA-2 domain protein</fullName>
    </submittedName>
</protein>
<keyword evidence="1" id="KW-0677">Repeat</keyword>
<gene>
    <name evidence="7" type="ORF">UY92_C0005G0002</name>
</gene>
<reference evidence="7 8" key="1">
    <citation type="journal article" date="2015" name="Nature">
        <title>rRNA introns, odd ribosomes, and small enigmatic genomes across a large radiation of phyla.</title>
        <authorList>
            <person name="Brown C.T."/>
            <person name="Hug L.A."/>
            <person name="Thomas B.C."/>
            <person name="Sharon I."/>
            <person name="Castelle C.J."/>
            <person name="Singh A."/>
            <person name="Wilkins M.J."/>
            <person name="Williams K.H."/>
            <person name="Banfield J.F."/>
        </authorList>
    </citation>
    <scope>NUCLEOTIDE SEQUENCE [LARGE SCALE GENOMIC DNA]</scope>
</reference>
<evidence type="ECO:0000256" key="5">
    <source>
        <dbReference type="SAM" id="Phobius"/>
    </source>
</evidence>
<feature type="coiled-coil region" evidence="4">
    <location>
        <begin position="343"/>
        <end position="370"/>
    </location>
</feature>
<dbReference type="CDD" id="cd00009">
    <property type="entry name" value="AAA"/>
    <property type="match status" value="1"/>
</dbReference>
<dbReference type="InterPro" id="IPR003959">
    <property type="entry name" value="ATPase_AAA_core"/>
</dbReference>
<name>A0A0G1YH90_9BACT</name>
<keyword evidence="4" id="KW-0175">Coiled coil</keyword>
<dbReference type="GO" id="GO:0034605">
    <property type="term" value="P:cellular response to heat"/>
    <property type="evidence" value="ECO:0007669"/>
    <property type="project" value="TreeGrafter"/>
</dbReference>
<evidence type="ECO:0000313" key="8">
    <source>
        <dbReference type="Proteomes" id="UP000033870"/>
    </source>
</evidence>
<evidence type="ECO:0000256" key="3">
    <source>
        <dbReference type="ARBA" id="ARBA00022840"/>
    </source>
</evidence>
<dbReference type="GO" id="GO:0016887">
    <property type="term" value="F:ATP hydrolysis activity"/>
    <property type="evidence" value="ECO:0007669"/>
    <property type="project" value="InterPro"/>
</dbReference>
<dbReference type="SMART" id="SM00382">
    <property type="entry name" value="AAA"/>
    <property type="match status" value="1"/>
</dbReference>
<dbReference type="Gene3D" id="1.10.8.60">
    <property type="match status" value="1"/>
</dbReference>
<dbReference type="EMBL" id="LCRX01000005">
    <property type="protein sequence ID" value="KKW42580.1"/>
    <property type="molecule type" value="Genomic_DNA"/>
</dbReference>
<organism evidence="7 8">
    <name type="scientific">Candidatus Magasanikbacteria bacterium GW2011_GWA2_56_11</name>
    <dbReference type="NCBI Taxonomy" id="1619044"/>
    <lineage>
        <taxon>Bacteria</taxon>
        <taxon>Candidatus Magasanikiibacteriota</taxon>
    </lineage>
</organism>
<keyword evidence="2" id="KW-0547">Nucleotide-binding</keyword>
<feature type="domain" description="AAA+ ATPase" evidence="6">
    <location>
        <begin position="86"/>
        <end position="227"/>
    </location>
</feature>
<dbReference type="GO" id="GO:0005737">
    <property type="term" value="C:cytoplasm"/>
    <property type="evidence" value="ECO:0007669"/>
    <property type="project" value="TreeGrafter"/>
</dbReference>
<evidence type="ECO:0000313" key="7">
    <source>
        <dbReference type="EMBL" id="KKW42580.1"/>
    </source>
</evidence>
<evidence type="ECO:0000256" key="1">
    <source>
        <dbReference type="ARBA" id="ARBA00022737"/>
    </source>
</evidence>